<evidence type="ECO:0000313" key="2">
    <source>
        <dbReference type="EMBL" id="MDX6183955.1"/>
    </source>
</evidence>
<evidence type="ECO:0000313" key="3">
    <source>
        <dbReference type="EMBL" id="MDX6187479.1"/>
    </source>
</evidence>
<dbReference type="Proteomes" id="UP001278738">
    <property type="component" value="Unassembled WGS sequence"/>
</dbReference>
<accession>A0AAJ2SJS5</accession>
<proteinExistence type="predicted"/>
<keyword evidence="5" id="KW-1185">Reference proteome</keyword>
<gene>
    <name evidence="2" type="ORF">SGQ18_17490</name>
    <name evidence="3" type="ORF">SGQ44_17100</name>
</gene>
<comment type="caution">
    <text evidence="3">The sequence shown here is derived from an EMBL/GenBank/DDBJ whole genome shotgun (WGS) entry which is preliminary data.</text>
</comment>
<keyword evidence="1" id="KW-1133">Transmembrane helix</keyword>
<feature type="transmembrane region" description="Helical" evidence="1">
    <location>
        <begin position="55"/>
        <end position="74"/>
    </location>
</feature>
<keyword evidence="1" id="KW-0472">Membrane</keyword>
<keyword evidence="1" id="KW-0812">Transmembrane</keyword>
<organism evidence="3 4">
    <name type="scientific">Flavobacterium flavipigmentatum</name>
    <dbReference type="NCBI Taxonomy" id="2893884"/>
    <lineage>
        <taxon>Bacteria</taxon>
        <taxon>Pseudomonadati</taxon>
        <taxon>Bacteroidota</taxon>
        <taxon>Flavobacteriia</taxon>
        <taxon>Flavobacteriales</taxon>
        <taxon>Flavobacteriaceae</taxon>
        <taxon>Flavobacterium</taxon>
    </lineage>
</organism>
<dbReference type="EMBL" id="JAWXVG010000012">
    <property type="protein sequence ID" value="MDX6183955.1"/>
    <property type="molecule type" value="Genomic_DNA"/>
</dbReference>
<name>A0AAJ2SJS5_9FLAO</name>
<reference evidence="3 5" key="1">
    <citation type="submission" date="2023-11" db="EMBL/GenBank/DDBJ databases">
        <title>Unpublished Manusciprt.</title>
        <authorList>
            <person name="Saticioglu I.B."/>
            <person name="Ay H."/>
            <person name="Ajmi N."/>
            <person name="Altun S."/>
            <person name="Duman M."/>
        </authorList>
    </citation>
    <scope>NUCLEOTIDE SEQUENCE</scope>
    <source>
        <strain evidence="2 5">Fl-33</strain>
        <strain evidence="3">Fl-77</strain>
    </source>
</reference>
<dbReference type="RefSeq" id="WP_229973858.1">
    <property type="nucleotide sequence ID" value="NZ_CP087133.1"/>
</dbReference>
<evidence type="ECO:0000256" key="1">
    <source>
        <dbReference type="SAM" id="Phobius"/>
    </source>
</evidence>
<evidence type="ECO:0000313" key="4">
    <source>
        <dbReference type="Proteomes" id="UP001270053"/>
    </source>
</evidence>
<evidence type="ECO:0000313" key="5">
    <source>
        <dbReference type="Proteomes" id="UP001278738"/>
    </source>
</evidence>
<protein>
    <submittedName>
        <fullName evidence="3">Uncharacterized protein</fullName>
    </submittedName>
</protein>
<dbReference type="Proteomes" id="UP001270053">
    <property type="component" value="Unassembled WGS sequence"/>
</dbReference>
<dbReference type="AlphaFoldDB" id="A0AAJ2SJS5"/>
<sequence>MYSTKIFTGLCFFIGILLLAVGAYMKLNNILSTGQSYKTRLGVSMNAESIDGNGALFFGILILIVSLVSNRIYISQKKERDKRIEEENTLN</sequence>
<feature type="transmembrane region" description="Helical" evidence="1">
    <location>
        <begin position="7"/>
        <end position="25"/>
    </location>
</feature>
<dbReference type="EMBL" id="JAWXVH010000013">
    <property type="protein sequence ID" value="MDX6187479.1"/>
    <property type="molecule type" value="Genomic_DNA"/>
</dbReference>